<protein>
    <submittedName>
        <fullName evidence="1">Uncharacterized protein</fullName>
    </submittedName>
</protein>
<evidence type="ECO:0000313" key="1">
    <source>
        <dbReference type="EMBL" id="QHU07860.1"/>
    </source>
</evidence>
<sequence length="220" mass="26818">MDSNYKNALEKIKRFESLEIKELDLNNFEVYIPNVKSSYIDWKKTGCTVEEIVKMFYNMNLQIGEDPSLYLLRQGFWTLGRKEEEEIAHYLLLLKIETDFDKQIKILAFKGLTDGIQNSKFWEDVYFLLHFWKLRIKDKPFDFSFFIYLQTNSDIYSLLLKDKHFLRFLYWLVLNDKEGCKEYFKRNNYIYVDKTFEYILNGVPIEKFKFIMSRRLQRNV</sequence>
<proteinExistence type="predicted"/>
<dbReference type="EMBL" id="MN740689">
    <property type="protein sequence ID" value="QHU07860.1"/>
    <property type="molecule type" value="Genomic_DNA"/>
</dbReference>
<organism evidence="1">
    <name type="scientific">viral metagenome</name>
    <dbReference type="NCBI Taxonomy" id="1070528"/>
    <lineage>
        <taxon>unclassified sequences</taxon>
        <taxon>metagenomes</taxon>
        <taxon>organismal metagenomes</taxon>
    </lineage>
</organism>
<reference evidence="1" key="1">
    <citation type="journal article" date="2020" name="Nature">
        <title>Giant virus diversity and host interactions through global metagenomics.</title>
        <authorList>
            <person name="Schulz F."/>
            <person name="Roux S."/>
            <person name="Paez-Espino D."/>
            <person name="Jungbluth S."/>
            <person name="Walsh D.A."/>
            <person name="Denef V.J."/>
            <person name="McMahon K.D."/>
            <person name="Konstantinidis K.T."/>
            <person name="Eloe-Fadrosh E.A."/>
            <person name="Kyrpides N.C."/>
            <person name="Woyke T."/>
        </authorList>
    </citation>
    <scope>NUCLEOTIDE SEQUENCE</scope>
    <source>
        <strain evidence="1">GVMAG-S-1041349-163</strain>
    </source>
</reference>
<dbReference type="AlphaFoldDB" id="A0A6C0JT35"/>
<name>A0A6C0JT35_9ZZZZ</name>
<accession>A0A6C0JT35</accession>